<sequence>MNKSKQAGFTLIELVMVIVILGVLAAVALPKFVSVDADAKQAAINSVAGSLSSASAINYASRKANTTKGVAVANCSDVEKAMQSYNGTAGTGLPTGYTITAAAITPVDTTKTNCVLNHTGYGLTANFTATSIN</sequence>
<accession>A0A254N2V4</accession>
<keyword evidence="1" id="KW-0472">Membrane</keyword>
<evidence type="ECO:0000313" key="2">
    <source>
        <dbReference type="EMBL" id="OWR02491.1"/>
    </source>
</evidence>
<dbReference type="RefSeq" id="WP_088485010.1">
    <property type="nucleotide sequence ID" value="NZ_JBCNLH010000008.1"/>
</dbReference>
<dbReference type="InterPro" id="IPR045584">
    <property type="entry name" value="Pilin-like"/>
</dbReference>
<dbReference type="PANTHER" id="PTHR30093:SF46">
    <property type="entry name" value="MSHA MINOR PILIN PROTEIN MSHB"/>
    <property type="match status" value="1"/>
</dbReference>
<keyword evidence="1" id="KW-0812">Transmembrane</keyword>
<organism evidence="2 3">
    <name type="scientific">Roseateles puraquae</name>
    <dbReference type="NCBI Taxonomy" id="431059"/>
    <lineage>
        <taxon>Bacteria</taxon>
        <taxon>Pseudomonadati</taxon>
        <taxon>Pseudomonadota</taxon>
        <taxon>Betaproteobacteria</taxon>
        <taxon>Burkholderiales</taxon>
        <taxon>Sphaerotilaceae</taxon>
        <taxon>Roseateles</taxon>
    </lineage>
</organism>
<dbReference type="PANTHER" id="PTHR30093">
    <property type="entry name" value="GENERAL SECRETION PATHWAY PROTEIN G"/>
    <property type="match status" value="1"/>
</dbReference>
<keyword evidence="3" id="KW-1185">Reference proteome</keyword>
<name>A0A254N2V4_9BURK</name>
<comment type="caution">
    <text evidence="2">The sequence shown here is derived from an EMBL/GenBank/DDBJ whole genome shotgun (WGS) entry which is preliminary data.</text>
</comment>
<dbReference type="NCBIfam" id="TIGR02532">
    <property type="entry name" value="IV_pilin_GFxxxE"/>
    <property type="match status" value="1"/>
</dbReference>
<dbReference type="Proteomes" id="UP000197446">
    <property type="component" value="Unassembled WGS sequence"/>
</dbReference>
<dbReference type="PROSITE" id="PS00409">
    <property type="entry name" value="PROKAR_NTER_METHYL"/>
    <property type="match status" value="1"/>
</dbReference>
<dbReference type="EMBL" id="NISI01000009">
    <property type="protein sequence ID" value="OWR02491.1"/>
    <property type="molecule type" value="Genomic_DNA"/>
</dbReference>
<dbReference type="Pfam" id="PF07963">
    <property type="entry name" value="N_methyl"/>
    <property type="match status" value="1"/>
</dbReference>
<gene>
    <name evidence="2" type="ORF">CDO81_20120</name>
</gene>
<evidence type="ECO:0000313" key="3">
    <source>
        <dbReference type="Proteomes" id="UP000197446"/>
    </source>
</evidence>
<feature type="transmembrane region" description="Helical" evidence="1">
    <location>
        <begin position="7"/>
        <end position="29"/>
    </location>
</feature>
<dbReference type="OrthoDB" id="9182129at2"/>
<proteinExistence type="predicted"/>
<keyword evidence="1" id="KW-1133">Transmembrane helix</keyword>
<dbReference type="SUPFAM" id="SSF54523">
    <property type="entry name" value="Pili subunits"/>
    <property type="match status" value="1"/>
</dbReference>
<protein>
    <submittedName>
        <fullName evidence="2">Prepilin-type cleavage/methylation domain-containing protein</fullName>
    </submittedName>
</protein>
<dbReference type="AlphaFoldDB" id="A0A254N2V4"/>
<reference evidence="2 3" key="1">
    <citation type="journal article" date="2007" name="Int. J. Syst. Evol. Microbiol.">
        <title>Description of Pelomonas aquatica sp. nov. and Pelomonas puraquae sp. nov., isolated from industrial and haemodialysis water.</title>
        <authorList>
            <person name="Gomila M."/>
            <person name="Bowien B."/>
            <person name="Falsen E."/>
            <person name="Moore E.R."/>
            <person name="Lalucat J."/>
        </authorList>
    </citation>
    <scope>NUCLEOTIDE SEQUENCE [LARGE SCALE GENOMIC DNA]</scope>
    <source>
        <strain evidence="2 3">CCUG 52769</strain>
    </source>
</reference>
<dbReference type="InterPro" id="IPR012902">
    <property type="entry name" value="N_methyl_site"/>
</dbReference>
<dbReference type="Gene3D" id="3.30.700.10">
    <property type="entry name" value="Glycoprotein, Type 4 Pilin"/>
    <property type="match status" value="1"/>
</dbReference>
<evidence type="ECO:0000256" key="1">
    <source>
        <dbReference type="SAM" id="Phobius"/>
    </source>
</evidence>